<dbReference type="RefSeq" id="WP_163242348.1">
    <property type="nucleotide sequence ID" value="NZ_CP082780.1"/>
</dbReference>
<dbReference type="Pfam" id="PF06103">
    <property type="entry name" value="DUF948"/>
    <property type="match status" value="1"/>
</dbReference>
<feature type="transmembrane region" description="Helical" evidence="1">
    <location>
        <begin position="6"/>
        <end position="24"/>
    </location>
</feature>
<dbReference type="Gene3D" id="1.20.1480.30">
    <property type="entry name" value="Designed four-helix bundle protein"/>
    <property type="match status" value="1"/>
</dbReference>
<dbReference type="Proteomes" id="UP000570010">
    <property type="component" value="Unassembled WGS sequence"/>
</dbReference>
<evidence type="ECO:0000313" key="5">
    <source>
        <dbReference type="Proteomes" id="UP000570010"/>
    </source>
</evidence>
<dbReference type="AlphaFoldDB" id="A0A6B3VUM1"/>
<keyword evidence="1" id="KW-0812">Transmembrane</keyword>
<reference evidence="2 5" key="2">
    <citation type="submission" date="2020-07" db="EMBL/GenBank/DDBJ databases">
        <authorList>
            <person name="Feng H."/>
        </authorList>
    </citation>
    <scope>NUCLEOTIDE SEQUENCE [LARGE SCALE GENOMIC DNA]</scope>
    <source>
        <strain evidence="5">s-12</strain>
        <strain evidence="2">S-12</strain>
    </source>
</reference>
<keyword evidence="1" id="KW-1133">Transmembrane helix</keyword>
<dbReference type="PANTHER" id="PTHR40070:SF1">
    <property type="entry name" value="UPF0478 PROTEIN YTXG"/>
    <property type="match status" value="1"/>
</dbReference>
<dbReference type="EMBL" id="JAAIWN010000024">
    <property type="protein sequence ID" value="NEY81960.1"/>
    <property type="molecule type" value="Genomic_DNA"/>
</dbReference>
<name>A0A6B3VUM1_9BACI</name>
<evidence type="ECO:0000256" key="1">
    <source>
        <dbReference type="SAM" id="Phobius"/>
    </source>
</evidence>
<evidence type="ECO:0000313" key="2">
    <source>
        <dbReference type="EMBL" id="MBA4537703.1"/>
    </source>
</evidence>
<keyword evidence="4" id="KW-1185">Reference proteome</keyword>
<proteinExistence type="predicted"/>
<keyword evidence="1" id="KW-0472">Membrane</keyword>
<dbReference type="EMBL" id="JACEIO010000026">
    <property type="protein sequence ID" value="MBA4537703.1"/>
    <property type="molecule type" value="Genomic_DNA"/>
</dbReference>
<evidence type="ECO:0000313" key="3">
    <source>
        <dbReference type="EMBL" id="NEY81960.1"/>
    </source>
</evidence>
<dbReference type="PANTHER" id="PTHR40070">
    <property type="entry name" value="UPF0478 PROTEIN YTXG"/>
    <property type="match status" value="1"/>
</dbReference>
<dbReference type="InterPro" id="IPR009293">
    <property type="entry name" value="UPF0478"/>
</dbReference>
<protein>
    <submittedName>
        <fullName evidence="3">DUF948 domain-containing protein</fullName>
    </submittedName>
</protein>
<organism evidence="3 4">
    <name type="scientific">Bacillus aquiflavi</name>
    <dbReference type="NCBI Taxonomy" id="2672567"/>
    <lineage>
        <taxon>Bacteria</taxon>
        <taxon>Bacillati</taxon>
        <taxon>Bacillota</taxon>
        <taxon>Bacilli</taxon>
        <taxon>Bacillales</taxon>
        <taxon>Bacillaceae</taxon>
        <taxon>Bacillus</taxon>
    </lineage>
</organism>
<reference evidence="3 4" key="1">
    <citation type="submission" date="2020-02" db="EMBL/GenBank/DDBJ databases">
        <title>Bacillus aquiflavi sp. nov., isolated from yellow water of strong flavor Chinese baijiu in Yibin region of China.</title>
        <authorList>
            <person name="Xie J."/>
        </authorList>
    </citation>
    <scope>NUCLEOTIDE SEQUENCE [LARGE SCALE GENOMIC DNA]</scope>
    <source>
        <strain evidence="3 4">3H-10</strain>
    </source>
</reference>
<accession>A0A6B3VUM1</accession>
<comment type="caution">
    <text evidence="3">The sequence shown here is derived from an EMBL/GenBank/DDBJ whole genome shotgun (WGS) entry which is preliminary data.</text>
</comment>
<sequence length="159" mass="18078">MEIILYASIALIAIAFFILVIYLVPALKSLKLTMNSVPKTLDGLEKQLEGVTREVAELLHKTNALAEDIQQKSKDLNTVVYAVKDVGHTVQKFNQSLSTVSQSISNGMVQNKEKISQVVQWGTVLAELRNKWKKNKQEKELSKRDHIYELKRKREKAKS</sequence>
<evidence type="ECO:0000313" key="4">
    <source>
        <dbReference type="Proteomes" id="UP000472971"/>
    </source>
</evidence>
<gene>
    <name evidence="3" type="ORF">G4D64_10730</name>
    <name evidence="2" type="ORF">H1Z61_11335</name>
</gene>
<dbReference type="Proteomes" id="UP000472971">
    <property type="component" value="Unassembled WGS sequence"/>
</dbReference>